<dbReference type="Gene3D" id="1.10.8.500">
    <property type="entry name" value="HAMP domain in histidine kinase"/>
    <property type="match status" value="1"/>
</dbReference>
<dbReference type="CDD" id="cd00082">
    <property type="entry name" value="HisKA"/>
    <property type="match status" value="1"/>
</dbReference>
<feature type="modified residue" description="4-aspartylphosphate" evidence="8">
    <location>
        <position position="3330"/>
    </location>
</feature>
<dbReference type="Gene3D" id="3.30.450.40">
    <property type="match status" value="1"/>
</dbReference>
<keyword evidence="9" id="KW-0175">Coiled coil</keyword>
<feature type="domain" description="HAMP" evidence="13">
    <location>
        <begin position="87"/>
        <end position="140"/>
    </location>
</feature>
<feature type="domain" description="HAMP" evidence="13">
    <location>
        <begin position="1562"/>
        <end position="1614"/>
    </location>
</feature>
<feature type="domain" description="HAMP" evidence="13">
    <location>
        <begin position="918"/>
        <end position="970"/>
    </location>
</feature>
<feature type="domain" description="Response regulatory" evidence="12">
    <location>
        <begin position="3281"/>
        <end position="3393"/>
    </location>
</feature>
<feature type="compositionally biased region" description="Pro residues" evidence="10">
    <location>
        <begin position="3219"/>
        <end position="3243"/>
    </location>
</feature>
<feature type="region of interest" description="Disordered" evidence="10">
    <location>
        <begin position="1"/>
        <end position="93"/>
    </location>
</feature>
<feature type="coiled-coil region" evidence="9">
    <location>
        <begin position="2888"/>
        <end position="2961"/>
    </location>
</feature>
<evidence type="ECO:0000256" key="10">
    <source>
        <dbReference type="SAM" id="MobiDB-lite"/>
    </source>
</evidence>
<dbReference type="InterPro" id="IPR036097">
    <property type="entry name" value="HisK_dim/P_sf"/>
</dbReference>
<dbReference type="PROSITE" id="PS50110">
    <property type="entry name" value="RESPONSE_REGULATORY"/>
    <property type="match status" value="3"/>
</dbReference>
<dbReference type="STRING" id="483219.LILAB_12790"/>
<feature type="domain" description="HAMP" evidence="13">
    <location>
        <begin position="2390"/>
        <end position="2442"/>
    </location>
</feature>
<dbReference type="InterPro" id="IPR005467">
    <property type="entry name" value="His_kinase_dom"/>
</dbReference>
<dbReference type="eggNOG" id="COG3706">
    <property type="taxonomic scope" value="Bacteria"/>
</dbReference>
<evidence type="ECO:0000259" key="13">
    <source>
        <dbReference type="PROSITE" id="PS50885"/>
    </source>
</evidence>
<dbReference type="SMART" id="SM00387">
    <property type="entry name" value="HATPase_c"/>
    <property type="match status" value="1"/>
</dbReference>
<evidence type="ECO:0000256" key="3">
    <source>
        <dbReference type="ARBA" id="ARBA00012438"/>
    </source>
</evidence>
<dbReference type="Pfam" id="PF00072">
    <property type="entry name" value="Response_reg"/>
    <property type="match status" value="3"/>
</dbReference>
<dbReference type="CDD" id="cd00156">
    <property type="entry name" value="REC"/>
    <property type="match status" value="1"/>
</dbReference>
<evidence type="ECO:0000259" key="11">
    <source>
        <dbReference type="PROSITE" id="PS50109"/>
    </source>
</evidence>
<feature type="domain" description="HAMP" evidence="13">
    <location>
        <begin position="1930"/>
        <end position="1982"/>
    </location>
</feature>
<organism evidence="14 15">
    <name type="scientific">Myxococcus fulvus (strain ATCC BAA-855 / HW-1)</name>
    <dbReference type="NCBI Taxonomy" id="483219"/>
    <lineage>
        <taxon>Bacteria</taxon>
        <taxon>Pseudomonadati</taxon>
        <taxon>Myxococcota</taxon>
        <taxon>Myxococcia</taxon>
        <taxon>Myxococcales</taxon>
        <taxon>Cystobacterineae</taxon>
        <taxon>Myxococcaceae</taxon>
        <taxon>Myxococcus</taxon>
    </lineage>
</organism>
<gene>
    <name evidence="14" type="ordered locus">LILAB_12790</name>
</gene>
<dbReference type="Pfam" id="PF00512">
    <property type="entry name" value="HisKA"/>
    <property type="match status" value="1"/>
</dbReference>
<feature type="domain" description="HAMP" evidence="13">
    <location>
        <begin position="1654"/>
        <end position="1706"/>
    </location>
</feature>
<evidence type="ECO:0000256" key="4">
    <source>
        <dbReference type="ARBA" id="ARBA00022553"/>
    </source>
</evidence>
<dbReference type="eggNOG" id="COG2205">
    <property type="taxonomic scope" value="Bacteria"/>
</dbReference>
<evidence type="ECO:0000256" key="9">
    <source>
        <dbReference type="SAM" id="Coils"/>
    </source>
</evidence>
<feature type="domain" description="HAMP" evidence="13">
    <location>
        <begin position="1838"/>
        <end position="1890"/>
    </location>
</feature>
<dbReference type="Pfam" id="PF02518">
    <property type="entry name" value="HATPase_c"/>
    <property type="match status" value="1"/>
</dbReference>
<dbReference type="PROSITE" id="PS50109">
    <property type="entry name" value="HIS_KIN"/>
    <property type="match status" value="1"/>
</dbReference>
<feature type="domain" description="HAMP" evidence="13">
    <location>
        <begin position="1378"/>
        <end position="1430"/>
    </location>
</feature>
<feature type="compositionally biased region" description="Polar residues" evidence="10">
    <location>
        <begin position="1"/>
        <end position="12"/>
    </location>
</feature>
<feature type="domain" description="HAMP" evidence="13">
    <location>
        <begin position="553"/>
        <end position="605"/>
    </location>
</feature>
<evidence type="ECO:0000256" key="8">
    <source>
        <dbReference type="PROSITE-ProRule" id="PRU00169"/>
    </source>
</evidence>
<dbReference type="SUPFAM" id="SSF47384">
    <property type="entry name" value="Homodimeric domain of signal transducing histidine kinase"/>
    <property type="match status" value="1"/>
</dbReference>
<dbReference type="FunFam" id="1.20.120.1530:FF:000001">
    <property type="entry name" value="Two-component osmosensing histidine kinase"/>
    <property type="match status" value="1"/>
</dbReference>
<dbReference type="InterPro" id="IPR004358">
    <property type="entry name" value="Sig_transdc_His_kin-like_C"/>
</dbReference>
<feature type="modified residue" description="4-aspartylphosphate" evidence="8">
    <location>
        <position position="3600"/>
    </location>
</feature>
<dbReference type="PROSITE" id="PS50885">
    <property type="entry name" value="HAMP"/>
    <property type="match status" value="29"/>
</dbReference>
<feature type="domain" description="HAMP" evidence="13">
    <location>
        <begin position="2022"/>
        <end position="2074"/>
    </location>
</feature>
<dbReference type="Gene3D" id="1.10.287.130">
    <property type="match status" value="1"/>
</dbReference>
<dbReference type="PANTHER" id="PTHR45339:SF1">
    <property type="entry name" value="HYBRID SIGNAL TRANSDUCTION HISTIDINE KINASE J"/>
    <property type="match status" value="1"/>
</dbReference>
<dbReference type="PANTHER" id="PTHR45339">
    <property type="entry name" value="HYBRID SIGNAL TRANSDUCTION HISTIDINE KINASE J"/>
    <property type="match status" value="1"/>
</dbReference>
<feature type="domain" description="HAMP" evidence="13">
    <location>
        <begin position="180"/>
        <end position="237"/>
    </location>
</feature>
<proteinExistence type="predicted"/>
<dbReference type="InterPro" id="IPR036890">
    <property type="entry name" value="HATPase_C_sf"/>
</dbReference>
<evidence type="ECO:0000313" key="14">
    <source>
        <dbReference type="EMBL" id="AEI64465.1"/>
    </source>
</evidence>
<feature type="domain" description="HAMP" evidence="13">
    <location>
        <begin position="737"/>
        <end position="789"/>
    </location>
</feature>
<feature type="domain" description="Response regulatory" evidence="12">
    <location>
        <begin position="3402"/>
        <end position="3521"/>
    </location>
</feature>
<dbReference type="SUPFAM" id="SSF52172">
    <property type="entry name" value="CheY-like"/>
    <property type="match status" value="3"/>
</dbReference>
<evidence type="ECO:0000256" key="7">
    <source>
        <dbReference type="ARBA" id="ARBA00023012"/>
    </source>
</evidence>
<keyword evidence="4 8" id="KW-0597">Phosphoprotein</keyword>
<dbReference type="Proteomes" id="UP000000488">
    <property type="component" value="Chromosome"/>
</dbReference>
<keyword evidence="6 14" id="KW-0418">Kinase</keyword>
<feature type="domain" description="HAMP" evidence="13">
    <location>
        <begin position="1470"/>
        <end position="1522"/>
    </location>
</feature>
<dbReference type="Gene3D" id="3.30.565.10">
    <property type="entry name" value="Histidine kinase-like ATPase, C-terminal domain"/>
    <property type="match status" value="1"/>
</dbReference>
<dbReference type="SMART" id="SM00388">
    <property type="entry name" value="HisKA"/>
    <property type="match status" value="1"/>
</dbReference>
<feature type="domain" description="HAMP" evidence="13">
    <location>
        <begin position="1010"/>
        <end position="1062"/>
    </location>
</feature>
<feature type="domain" description="HAMP" evidence="13">
    <location>
        <begin position="2206"/>
        <end position="2258"/>
    </location>
</feature>
<dbReference type="InterPro" id="IPR011006">
    <property type="entry name" value="CheY-like_superfamily"/>
</dbReference>
<feature type="domain" description="HAMP" evidence="13">
    <location>
        <begin position="1286"/>
        <end position="1338"/>
    </location>
</feature>
<feature type="domain" description="HAMP" evidence="13">
    <location>
        <begin position="2574"/>
        <end position="2626"/>
    </location>
</feature>
<dbReference type="SMART" id="SM00448">
    <property type="entry name" value="REC"/>
    <property type="match status" value="3"/>
</dbReference>
<evidence type="ECO:0000313" key="15">
    <source>
        <dbReference type="Proteomes" id="UP000000488"/>
    </source>
</evidence>
<dbReference type="Pfam" id="PF13185">
    <property type="entry name" value="GAF_2"/>
    <property type="match status" value="1"/>
</dbReference>
<feature type="domain" description="HAMP" evidence="13">
    <location>
        <begin position="461"/>
        <end position="513"/>
    </location>
</feature>
<dbReference type="KEGG" id="mfu:LILAB_12790"/>
<dbReference type="SUPFAM" id="SSF58104">
    <property type="entry name" value="Methyl-accepting chemotaxis protein (MCP) signaling domain"/>
    <property type="match status" value="9"/>
</dbReference>
<protein>
    <recommendedName>
        <fullName evidence="3">histidine kinase</fullName>
        <ecNumber evidence="3">2.7.13.3</ecNumber>
    </recommendedName>
</protein>
<dbReference type="FunFam" id="1.20.120.1530:FF:000002">
    <property type="entry name" value="Two-component osmosensing histidine kinase"/>
    <property type="match status" value="13"/>
</dbReference>
<dbReference type="SMART" id="SM00304">
    <property type="entry name" value="HAMP"/>
    <property type="match status" value="29"/>
</dbReference>
<keyword evidence="5" id="KW-0808">Transferase</keyword>
<sequence length="3669" mass="392796">MDDTKVPQSQSNGRKRAAARKPSGNGASRPEEPTRAVASTERASVNRLRGDRGRTRSTAPADAEVAPPRPARRNGRGSATPASRGRGRGGHPLHPLLAALRSVQSGDFSVRLPVDDADPVLEEIADAFNAVVSLNATLTQEVVRVERVVGREGRMGERVTLGDVRGDWAHSTHSINSLIGDLVQPTTEVARVLVAVAQGDLTQKMALEIDGQPVKGEFLRIGTTVNAMLDQLNSFAAEVTRVAKEVGSDGKLGGQAEVRGVSGVWKDLTDNVNLMANNLTAQVRNIAEVSTAVAKGDLSKKITVDARGEVFELKSTINTMVDQLNSFASEVTRVAREVGTEGKLGGQAAVPRVSGTWKDLTDNVNFMASNLTTQVRGIVKVVTAVADGDLTQKLMVPSQGEIAALGATLNAMTDTLNVFAQQVTSVARTVGVEGKLGAQAQVPGAAGTWKDLTDNVNLMASNLTAQVRNIGEVTTAVAKGDLSKKITVDVRGEVLELKDTINTMVDQLRAFASEVTRVAREVGTDGKLGGQADVKGVGGVWKDLTDNVNFMASNLTTQVRGIVKVVTAVADGDLTQKLMVPSQGEIAALGATLNAMTDTLNVFAQQVTSVARTVGVEGKLGAQAQVPGAAGTWKDLTDNVNLMASNLTAQVRNIGEVTTAVAKGDLSKKITVDVRGEVLELKDTINTMVDQLNSFASEVTRVAREVGTEGKLGGQAAVPGVSGTWKDLTDNVNLMASNLTAQVRNIGEVTTAVAKGDLSKKITVDVRGEVLELKDTINTMVDQLRAFASEVTRVAREVGTDGKLGGQADVKGVGGVWKDLTDNVNLMASNLTAQVRNIGEVTTAVAKGDLSKKIVRGEILELKNTINTMVDQLNSFASEVTRVAREVGTHGKLGGQAEVRGVSGTWKDLTDNVNSMASNLTSQVRNIAEVTTAVAKGDLSKKITVDVQGEILELKNTINTMVDQLNSFASEVTRVAREVGTEGKLGGQAVVKGVAGVWKDLTDNVNSMASNLTSQVRNIAEVTTAVAKGDLSKKITVDVRGEILELKNTINTMVDQLNSFASEVTRVAREVGTEGKLGGQAVVKGVAGTWKDLTDNVNYMASNLTTQVRNIALVTTSVANGDLSKKITVDVRGEILELKNTINTMVDQLNSFASEVTRVAREVGTDGKLGGQAKVKGVAGTWKDLTDNVNSMASNLTSQVRNIAEVTTAVAKGDLSKKITVDVQGEILELKNTINTMVDQLNSFASEVTRVAREVGTDGKLGGQADVKGVGGVWKDLTDNVNYMASNLTTQVRNIALVTTSVANGDLSKKITVDARGEILELKNTINTMVDQLNSFASEVTRVAREVGTHGKLGGQAEVRGVSGTWKDLTDNVNVMAVNLTTQVRGIAKVVTAVANGDLTQRLKMEAKGEVAELADTINAMTQTLSIFAQQVTDVARTVGVEGKLGAQAVVPGVAGTWKDLTNNVNLLANNLTDQVRNIAEVTTAVARGDLSRKITVDARGEVLELKSTINTMVDQLNSFASEVTRVAREVGTHGKLGGQAEVRGVSGTWKDLTNNVNLLANNLTDQVRNIAEVTTAVARGDLSRKITVDARGEVLELKSTINTMVDQLNSFAAEVTRVAKEVGTEGKLGGQAEVRGVSGVWKDLTDNVNFMAVNLTTQVRNIAKVTPAVANGDLTQRLKMEAKGEVAELADTINAMTQTLSIFAQQVTDVARTVGVEGKLGGQADVKDLSGVWKDLTNNVNLLANNLTAQVRNIAEVTTAVARGDLSRKITVDARGEVLELKSTINTMVDQLNSFAAEVTRVAKEVGTEGKLGGQADVKDLSGVWKDLTDNVNFMAVNLTTQVRGIVRVVTAVANGDLSQKITVSVKGEVLELKNTINTMVDQLRAFASEVTRVAKEVGTEGKLGGQAEVPGVAGTWKDLTDNVNFMAVNLTTQVRGIVRVVTAVANGDLNQTLTLDAKGEIAALADTINAMTQTLSIFAQQVTDVARTVGVEGKLGAQAEVRGVAGTWKDLTNNVNLLANNLTAQVRNIAEVTTAVANGDLSKKITVDAKGEVLELKSTINTMVDQLRAFAAEVTRVAKEVGTEGKLGGQADVKDLSGVWKDLTNNVNLLANNLTAQVRNIAEVTTAVANGDLSKKITVDAKGEVLELKSTINTMVDQLNSFAAEVTRVAKEVGTEGKLGAQAEVPGVAGTWKDLTNNVNLLANNLTDQVRNIAEVTTAVANGDLSKKITVDAKGEVLELKSTINTMVDQLNSFAAEVTRVAKEVGTEGKLGGQAEVRGVSGVWKDLTDNVNFMARNLTTQVRGIVKVVTAVANGDLSQKISVEARGEILELKDTINIMVDQLRAFAAEVTRVAKEVGTDGKLGGQAAVPGVAGTWKDLTDNVNSMASNLTAQVRNIALVTTAVANGDLSKKITVDAKGEILELKDTINIMVDQLNSFSAEVTRVAREVGTEGKLGGQAEVRGVSGVWKDLTDNVNFMARNLTTQVRGIVKVVTAVANGDLKQKLAVEAKGEVAALAETINNMTDTLGTFADQVSSVAREVGVEGKLGGQARVPGVAGTWKDLTDNVNFMASNLTTQVRGIVKVVTAVANGDLTQKLAVEAKGEVAALAETINNMTDTLGTFADQVTTVAREVGIEGKLGGQARVPGARGTWRQLTDNVNQLAGTLTSQLRAISDVATAVTKGDLTRSITVVAEGEVAALKDNINQMIVNLRETTQKNQEQDWLKTNLAKFSGMMQGQKSLDAVSRLIMSELTPLVSAHHGAFFLVDGNEAGTPLLKLTSTYAYRERKHIANRFRFGEGVVGQCALERKTILLTQVPPDYITISSGLGEAAPLNIIVLPVLFEGEVRAVIELASFHPFSAIHQIFLDQLTESIGVVLNMIIANMRTEQLLLQSQDLTQELQSQSNELTQQQEALKRSNIELEEKATLLEEQNRRVEEKNNEVERARVSLEEKAEQLTVISKYKSEFLANMSHELRTPLNSLLILAKLLSDNKDGNLSTKQVEYANTIYASGGDLLSLINEILDLSKVEAGKMQVEPRDIVLTELNQFIERSFLPVAEQKGLDFAVEVGPGAPRHIRTDPQRLQQVLKNLLSNAFKFTDEGSVQLKVKLAEPGTHFDHEVLRRSRYVLGFSVVDTGIGIARDKQRLIFEAFQQADGSTARKYGGTGLGLSISREIAKLLGGEIQVASEPGRGSTFTLYLPPEYLSPEEEGLPSIVPLYEPPPRLASPPAPEPHLAEPPPAPPAADSGHVLDAALPPPIESLLTPVAVEDDRDHIREGDRVLLLIEDDVKFARIMVQMAREKGFKALVATRGDTGLSMANEFQPHAITLDIQLPVVDGWSVLDRLKRSPRTRHIPVHVISVMDKHQGNSQGAFGYLTKPVSKEGLERVFNQLASFLERKERRLLLVEDDDVQRDSLVKLLSEGGDVVVTAVATGEEVLQSLETGEFDCVVIDLMLPDTDGIRLVEEVKTQNRFRDLPIVIYTGKELTPKDEARLRRYTGSVILKSGTKSPEQLLSDTALFLHRLDQNLPPRARAALAQRSDKDTELSSKKVLVVDDDMRNIFALTSVLENHGMQVVFAENGRAAIEMLEQHRDVDIVLMDVMMPEMDGYETMRAIRKDLKYSSLPIIAVTAKALKDDREKCMAAGASDYLPKPVDTDKLLELIRLWVTA</sequence>
<dbReference type="FunFam" id="3.30.565.10:FF:000010">
    <property type="entry name" value="Sensor histidine kinase RcsC"/>
    <property type="match status" value="1"/>
</dbReference>
<dbReference type="SUPFAM" id="SSF55874">
    <property type="entry name" value="ATPase domain of HSP90 chaperone/DNA topoisomerase II/histidine kinase"/>
    <property type="match status" value="1"/>
</dbReference>
<feature type="domain" description="HAMP" evidence="13">
    <location>
        <begin position="1102"/>
        <end position="1154"/>
    </location>
</feature>
<feature type="domain" description="HAMP" evidence="13">
    <location>
        <begin position="2114"/>
        <end position="2166"/>
    </location>
</feature>
<comment type="subcellular location">
    <subcellularLocation>
        <location evidence="2">Membrane</location>
    </subcellularLocation>
</comment>
<dbReference type="GO" id="GO:0016020">
    <property type="term" value="C:membrane"/>
    <property type="evidence" value="ECO:0007669"/>
    <property type="project" value="UniProtKB-SubCell"/>
</dbReference>
<accession>F8C8W5</accession>
<feature type="domain" description="HAMP" evidence="13">
    <location>
        <begin position="2482"/>
        <end position="2534"/>
    </location>
</feature>
<evidence type="ECO:0000256" key="2">
    <source>
        <dbReference type="ARBA" id="ARBA00004370"/>
    </source>
</evidence>
<feature type="domain" description="Response regulatory" evidence="12">
    <location>
        <begin position="3550"/>
        <end position="3667"/>
    </location>
</feature>
<feature type="domain" description="HAMP" evidence="13">
    <location>
        <begin position="277"/>
        <end position="329"/>
    </location>
</feature>
<dbReference type="Pfam" id="PF00672">
    <property type="entry name" value="HAMP"/>
    <property type="match status" value="25"/>
</dbReference>
<dbReference type="eggNOG" id="COG0840">
    <property type="taxonomic scope" value="Bacteria"/>
</dbReference>
<feature type="domain" description="HAMP" evidence="13">
    <location>
        <begin position="829"/>
        <end position="878"/>
    </location>
</feature>
<keyword evidence="7" id="KW-0902">Two-component regulatory system</keyword>
<dbReference type="HOGENOM" id="CLU_225602_0_0_7"/>
<feature type="region of interest" description="Disordered" evidence="10">
    <location>
        <begin position="3213"/>
        <end position="3251"/>
    </location>
</feature>
<dbReference type="EMBL" id="CP002830">
    <property type="protein sequence ID" value="AEI64465.1"/>
    <property type="molecule type" value="Genomic_DNA"/>
</dbReference>
<dbReference type="InterPro" id="IPR003661">
    <property type="entry name" value="HisK_dim/P_dom"/>
</dbReference>
<evidence type="ECO:0000256" key="5">
    <source>
        <dbReference type="ARBA" id="ARBA00022679"/>
    </source>
</evidence>
<dbReference type="InterPro" id="IPR003660">
    <property type="entry name" value="HAMP_dom"/>
</dbReference>
<evidence type="ECO:0000256" key="6">
    <source>
        <dbReference type="ARBA" id="ARBA00022777"/>
    </source>
</evidence>
<dbReference type="PRINTS" id="PR00344">
    <property type="entry name" value="BCTRLSENSOR"/>
</dbReference>
<feature type="domain" description="HAMP" evidence="13">
    <location>
        <begin position="1194"/>
        <end position="1246"/>
    </location>
</feature>
<dbReference type="CDD" id="cd17546">
    <property type="entry name" value="REC_hyHK_CKI1_RcsC-like"/>
    <property type="match status" value="1"/>
</dbReference>
<dbReference type="Pfam" id="PF18947">
    <property type="entry name" value="HAMP_2"/>
    <property type="match status" value="3"/>
</dbReference>
<dbReference type="EC" id="2.7.13.3" evidence="3"/>
<comment type="catalytic activity">
    <reaction evidence="1">
        <text>ATP + protein L-histidine = ADP + protein N-phospho-L-histidine.</text>
        <dbReference type="EC" id="2.7.13.3"/>
    </reaction>
</comment>
<dbReference type="GO" id="GO:0000155">
    <property type="term" value="F:phosphorelay sensor kinase activity"/>
    <property type="evidence" value="ECO:0007669"/>
    <property type="project" value="InterPro"/>
</dbReference>
<evidence type="ECO:0000256" key="1">
    <source>
        <dbReference type="ARBA" id="ARBA00000085"/>
    </source>
</evidence>
<dbReference type="InterPro" id="IPR003018">
    <property type="entry name" value="GAF"/>
</dbReference>
<dbReference type="Gene3D" id="1.10.287.950">
    <property type="entry name" value="Methyl-accepting chemotaxis protein"/>
    <property type="match status" value="1"/>
</dbReference>
<dbReference type="eggNOG" id="COG2770">
    <property type="taxonomic scope" value="Bacteria"/>
</dbReference>
<feature type="domain" description="HAMP" evidence="13">
    <location>
        <begin position="645"/>
        <end position="697"/>
    </location>
</feature>
<evidence type="ECO:0000259" key="12">
    <source>
        <dbReference type="PROSITE" id="PS50110"/>
    </source>
</evidence>
<reference evidence="14 15" key="1">
    <citation type="journal article" date="2011" name="J. Bacteriol.">
        <title>Genome sequence of the halotolerant marine bacterium Myxococcus fulvus HW-1.</title>
        <authorList>
            <person name="Li Z.F."/>
            <person name="Li X."/>
            <person name="Liu H."/>
            <person name="Liu X."/>
            <person name="Han K."/>
            <person name="Wu Z.H."/>
            <person name="Hu W."/>
            <person name="Li F.F."/>
            <person name="Li Y.Z."/>
        </authorList>
    </citation>
    <scope>NUCLEOTIDE SEQUENCE [LARGE SCALE GENOMIC DNA]</scope>
    <source>
        <strain evidence="15">ATCC BAA-855 / HW-1</strain>
    </source>
</reference>
<feature type="domain" description="HAMP" evidence="13">
    <location>
        <begin position="1746"/>
        <end position="1798"/>
    </location>
</feature>
<feature type="domain" description="HAMP" evidence="13">
    <location>
        <begin position="369"/>
        <end position="421"/>
    </location>
</feature>
<dbReference type="eggNOG" id="COG1511">
    <property type="taxonomic scope" value="Bacteria"/>
</dbReference>
<dbReference type="InterPro" id="IPR001789">
    <property type="entry name" value="Sig_transdc_resp-reg_receiver"/>
</dbReference>
<feature type="domain" description="HAMP" evidence="13">
    <location>
        <begin position="2666"/>
        <end position="2718"/>
    </location>
</feature>
<dbReference type="Gene3D" id="1.20.120.1530">
    <property type="match status" value="15"/>
</dbReference>
<feature type="domain" description="Histidine kinase" evidence="11">
    <location>
        <begin position="2971"/>
        <end position="3204"/>
    </location>
</feature>
<dbReference type="CDD" id="cd06225">
    <property type="entry name" value="HAMP"/>
    <property type="match status" value="28"/>
</dbReference>
<feature type="domain" description="HAMP" evidence="13">
    <location>
        <begin position="2298"/>
        <end position="2350"/>
    </location>
</feature>
<dbReference type="InterPro" id="IPR003594">
    <property type="entry name" value="HATPase_dom"/>
</dbReference>
<name>F8C8W5_MYXFH</name>
<dbReference type="SUPFAM" id="SSF55781">
    <property type="entry name" value="GAF domain-like"/>
    <property type="match status" value="1"/>
</dbReference>
<dbReference type="CDD" id="cd16922">
    <property type="entry name" value="HATPase_EvgS-ArcB-TorS-like"/>
    <property type="match status" value="1"/>
</dbReference>
<dbReference type="Gene3D" id="3.40.50.2300">
    <property type="match status" value="3"/>
</dbReference>
<dbReference type="eggNOG" id="COG0784">
    <property type="taxonomic scope" value="Bacteria"/>
</dbReference>
<feature type="modified residue" description="4-aspartylphosphate" evidence="8">
    <location>
        <position position="3452"/>
    </location>
</feature>
<dbReference type="InterPro" id="IPR029016">
    <property type="entry name" value="GAF-like_dom_sf"/>
</dbReference>